<dbReference type="STRING" id="5364.A0A5C3N226"/>
<evidence type="ECO:0000256" key="2">
    <source>
        <dbReference type="SAM" id="Phobius"/>
    </source>
</evidence>
<accession>A0A5C3N226</accession>
<keyword evidence="2" id="KW-0812">Transmembrane</keyword>
<proteinExistence type="predicted"/>
<dbReference type="EMBL" id="ML213514">
    <property type="protein sequence ID" value="TFK50118.1"/>
    <property type="molecule type" value="Genomic_DNA"/>
</dbReference>
<feature type="region of interest" description="Disordered" evidence="1">
    <location>
        <begin position="411"/>
        <end position="445"/>
    </location>
</feature>
<dbReference type="InterPro" id="IPR007052">
    <property type="entry name" value="CS_dom"/>
</dbReference>
<dbReference type="Proteomes" id="UP000305948">
    <property type="component" value="Unassembled WGS sequence"/>
</dbReference>
<protein>
    <recommendedName>
        <fullName evidence="3">CS domain-containing protein</fullName>
    </recommendedName>
</protein>
<sequence length="485" mass="52081">MELQYSWHQSHDQATVLLVVPYESTEDDVLFVIDRNNIAAGVRGRVPMVKGRLYGGIDPSASTWQLEPRPSGYSGRERTISSISTASTQSSYSVVSDPEILSSFSSAIGSGPASDIEDISGSFSATSSPVFSSPEEHNTVPMFSGRSIQQSSSRPRSPNLCPALSVTSSVSSIDPSSRSGRLLTLHLEKAESAIWPCLISGPAPRALESRTLAPLSSNQAIEQKYNMDPTSLLLLGSDLLDLRREEEEAFEYLLRAWTFGQIPSAALKLVTHYLPPHLAPVSAFVQEDPEPGTVAYYFKCIGGAEGLSEAYLAAGHLYLEGTASKLLARPYSPLSSIRIPAGGPPSSYSVSDTEGWHRDREKAKAYFSCAKALNPSLDAPALFTDEHELRSGASSSGGIGLNMPSLVIDSKESREIVPEPDEPGDQASGLRRRRRGSTVTATKPQQGQDGTWYLYVPGLVGAGTALLVIGVIGAINFSWKKNQSS</sequence>
<name>A0A5C3N226_9AGAM</name>
<keyword evidence="5" id="KW-1185">Reference proteome</keyword>
<keyword evidence="2" id="KW-0472">Membrane</keyword>
<gene>
    <name evidence="4" type="ORF">OE88DRAFT_1661668</name>
</gene>
<evidence type="ECO:0000313" key="5">
    <source>
        <dbReference type="Proteomes" id="UP000305948"/>
    </source>
</evidence>
<dbReference type="Pfam" id="PF04969">
    <property type="entry name" value="CS"/>
    <property type="match status" value="1"/>
</dbReference>
<keyword evidence="2" id="KW-1133">Transmembrane helix</keyword>
<dbReference type="SUPFAM" id="SSF49764">
    <property type="entry name" value="HSP20-like chaperones"/>
    <property type="match status" value="1"/>
</dbReference>
<feature type="domain" description="CS" evidence="3">
    <location>
        <begin position="1"/>
        <end position="199"/>
    </location>
</feature>
<dbReference type="OrthoDB" id="266138at2759"/>
<organism evidence="4 5">
    <name type="scientific">Heliocybe sulcata</name>
    <dbReference type="NCBI Taxonomy" id="5364"/>
    <lineage>
        <taxon>Eukaryota</taxon>
        <taxon>Fungi</taxon>
        <taxon>Dikarya</taxon>
        <taxon>Basidiomycota</taxon>
        <taxon>Agaricomycotina</taxon>
        <taxon>Agaricomycetes</taxon>
        <taxon>Gloeophyllales</taxon>
        <taxon>Gloeophyllaceae</taxon>
        <taxon>Heliocybe</taxon>
    </lineage>
</organism>
<evidence type="ECO:0000259" key="3">
    <source>
        <dbReference type="PROSITE" id="PS51203"/>
    </source>
</evidence>
<feature type="transmembrane region" description="Helical" evidence="2">
    <location>
        <begin position="452"/>
        <end position="479"/>
    </location>
</feature>
<evidence type="ECO:0000313" key="4">
    <source>
        <dbReference type="EMBL" id="TFK50118.1"/>
    </source>
</evidence>
<reference evidence="4 5" key="1">
    <citation type="journal article" date="2019" name="Nat. Ecol. Evol.">
        <title>Megaphylogeny resolves global patterns of mushroom evolution.</title>
        <authorList>
            <person name="Varga T."/>
            <person name="Krizsan K."/>
            <person name="Foldi C."/>
            <person name="Dima B."/>
            <person name="Sanchez-Garcia M."/>
            <person name="Sanchez-Ramirez S."/>
            <person name="Szollosi G.J."/>
            <person name="Szarkandi J.G."/>
            <person name="Papp V."/>
            <person name="Albert L."/>
            <person name="Andreopoulos W."/>
            <person name="Angelini C."/>
            <person name="Antonin V."/>
            <person name="Barry K.W."/>
            <person name="Bougher N.L."/>
            <person name="Buchanan P."/>
            <person name="Buyck B."/>
            <person name="Bense V."/>
            <person name="Catcheside P."/>
            <person name="Chovatia M."/>
            <person name="Cooper J."/>
            <person name="Damon W."/>
            <person name="Desjardin D."/>
            <person name="Finy P."/>
            <person name="Geml J."/>
            <person name="Haridas S."/>
            <person name="Hughes K."/>
            <person name="Justo A."/>
            <person name="Karasinski D."/>
            <person name="Kautmanova I."/>
            <person name="Kiss B."/>
            <person name="Kocsube S."/>
            <person name="Kotiranta H."/>
            <person name="LaButti K.M."/>
            <person name="Lechner B.E."/>
            <person name="Liimatainen K."/>
            <person name="Lipzen A."/>
            <person name="Lukacs Z."/>
            <person name="Mihaltcheva S."/>
            <person name="Morgado L.N."/>
            <person name="Niskanen T."/>
            <person name="Noordeloos M.E."/>
            <person name="Ohm R.A."/>
            <person name="Ortiz-Santana B."/>
            <person name="Ovrebo C."/>
            <person name="Racz N."/>
            <person name="Riley R."/>
            <person name="Savchenko A."/>
            <person name="Shiryaev A."/>
            <person name="Soop K."/>
            <person name="Spirin V."/>
            <person name="Szebenyi C."/>
            <person name="Tomsovsky M."/>
            <person name="Tulloss R.E."/>
            <person name="Uehling J."/>
            <person name="Grigoriev I.V."/>
            <person name="Vagvolgyi C."/>
            <person name="Papp T."/>
            <person name="Martin F.M."/>
            <person name="Miettinen O."/>
            <person name="Hibbett D.S."/>
            <person name="Nagy L.G."/>
        </authorList>
    </citation>
    <scope>NUCLEOTIDE SEQUENCE [LARGE SCALE GENOMIC DNA]</scope>
    <source>
        <strain evidence="4 5">OMC1185</strain>
    </source>
</reference>
<dbReference type="InterPro" id="IPR008978">
    <property type="entry name" value="HSP20-like_chaperone"/>
</dbReference>
<dbReference type="Gene3D" id="2.60.40.790">
    <property type="match status" value="1"/>
</dbReference>
<evidence type="ECO:0000256" key="1">
    <source>
        <dbReference type="SAM" id="MobiDB-lite"/>
    </source>
</evidence>
<dbReference type="PROSITE" id="PS51203">
    <property type="entry name" value="CS"/>
    <property type="match status" value="1"/>
</dbReference>
<dbReference type="AlphaFoldDB" id="A0A5C3N226"/>